<feature type="chain" id="PRO_5046908968" evidence="2">
    <location>
        <begin position="20"/>
        <end position="320"/>
    </location>
</feature>
<reference evidence="4 5" key="1">
    <citation type="submission" date="2024-09" db="EMBL/GenBank/DDBJ databases">
        <authorList>
            <person name="Sun Q."/>
            <person name="Mori K."/>
        </authorList>
    </citation>
    <scope>NUCLEOTIDE SEQUENCE [LARGE SCALE GENOMIC DNA]</scope>
    <source>
        <strain evidence="4 5">CCM 3426</strain>
    </source>
</reference>
<dbReference type="Proteomes" id="UP001589647">
    <property type="component" value="Unassembled WGS sequence"/>
</dbReference>
<gene>
    <name evidence="4" type="ORF">ACFFV7_09920</name>
</gene>
<dbReference type="PROSITE" id="PS51257">
    <property type="entry name" value="PROKAR_LIPOPROTEIN"/>
    <property type="match status" value="1"/>
</dbReference>
<accession>A0ABV5IAF4</accession>
<dbReference type="PANTHER" id="PTHR35936:SF17">
    <property type="entry name" value="ARGININE-BINDING EXTRACELLULAR PROTEIN ARTP"/>
    <property type="match status" value="1"/>
</dbReference>
<protein>
    <submittedName>
        <fullName evidence="4">ABC transporter substrate-binding protein</fullName>
    </submittedName>
</protein>
<dbReference type="Pfam" id="PF00497">
    <property type="entry name" value="SBP_bac_3"/>
    <property type="match status" value="1"/>
</dbReference>
<comment type="caution">
    <text evidence="4">The sequence shown here is derived from an EMBL/GenBank/DDBJ whole genome shotgun (WGS) entry which is preliminary data.</text>
</comment>
<evidence type="ECO:0000313" key="5">
    <source>
        <dbReference type="Proteomes" id="UP001589647"/>
    </source>
</evidence>
<dbReference type="Gene3D" id="3.40.190.10">
    <property type="entry name" value="Periplasmic binding protein-like II"/>
    <property type="match status" value="2"/>
</dbReference>
<evidence type="ECO:0000313" key="4">
    <source>
        <dbReference type="EMBL" id="MFB9201508.1"/>
    </source>
</evidence>
<dbReference type="CDD" id="cd01004">
    <property type="entry name" value="PBP2_MidA_like"/>
    <property type="match status" value="1"/>
</dbReference>
<dbReference type="RefSeq" id="WP_189649896.1">
    <property type="nucleotide sequence ID" value="NZ_BMRC01000011.1"/>
</dbReference>
<dbReference type="PANTHER" id="PTHR35936">
    <property type="entry name" value="MEMBRANE-BOUND LYTIC MUREIN TRANSGLYCOSYLASE F"/>
    <property type="match status" value="1"/>
</dbReference>
<evidence type="ECO:0000256" key="1">
    <source>
        <dbReference type="ARBA" id="ARBA00022729"/>
    </source>
</evidence>
<dbReference type="InterPro" id="IPR001638">
    <property type="entry name" value="Solute-binding_3/MltF_N"/>
</dbReference>
<evidence type="ECO:0000256" key="2">
    <source>
        <dbReference type="SAM" id="SignalP"/>
    </source>
</evidence>
<dbReference type="SMART" id="SM00062">
    <property type="entry name" value="PBPb"/>
    <property type="match status" value="1"/>
</dbReference>
<organism evidence="4 5">
    <name type="scientific">Nonomuraea spiralis</name>
    <dbReference type="NCBI Taxonomy" id="46182"/>
    <lineage>
        <taxon>Bacteria</taxon>
        <taxon>Bacillati</taxon>
        <taxon>Actinomycetota</taxon>
        <taxon>Actinomycetes</taxon>
        <taxon>Streptosporangiales</taxon>
        <taxon>Streptosporangiaceae</taxon>
        <taxon>Nonomuraea</taxon>
    </lineage>
</organism>
<feature type="domain" description="Solute-binding protein family 3/N-terminal" evidence="3">
    <location>
        <begin position="67"/>
        <end position="302"/>
    </location>
</feature>
<name>A0ABV5IAF4_9ACTN</name>
<dbReference type="EMBL" id="JBHMEI010000005">
    <property type="protein sequence ID" value="MFB9201508.1"/>
    <property type="molecule type" value="Genomic_DNA"/>
</dbReference>
<feature type="signal peptide" evidence="2">
    <location>
        <begin position="1"/>
        <end position="19"/>
    </location>
</feature>
<keyword evidence="1 2" id="KW-0732">Signal</keyword>
<keyword evidence="5" id="KW-1185">Reference proteome</keyword>
<sequence>MRLIAVPALLLLLSAAACAGEPALVPEAVPAPAGRTIDTGPDQKRVRTAEVAGIAARVPAEIARDGLLTVGFSGGDGTPPLVFPASDDTTLIGVETDLAQLVADVLGLELWSERSSWENLFLGARSGKYELVLNNVTVTEERKDVYDFATYRVDQLGWQVPGSSPIRKISVPADIAGLRVSVRSGTNQEKILLDWDEQNRKAGRRPVEILYYQKYGDVLLALKSGRVQAYFGPNPTIAYNVAISGDSRIVGTASGAGPGLQGLIAAMTKKGNGLIGPVGEALNTVIRNGTYQQVLDRWGLGNEAVPESRINPPGLPRQKG</sequence>
<proteinExistence type="predicted"/>
<dbReference type="SUPFAM" id="SSF53850">
    <property type="entry name" value="Periplasmic binding protein-like II"/>
    <property type="match status" value="1"/>
</dbReference>
<evidence type="ECO:0000259" key="3">
    <source>
        <dbReference type="SMART" id="SM00062"/>
    </source>
</evidence>